<name>A0ABV3L1I9_9RHOB</name>
<accession>A0ABV3L1I9</accession>
<gene>
    <name evidence="2" type="ORF">AB0T83_01390</name>
</gene>
<keyword evidence="1" id="KW-0175">Coiled coil</keyword>
<feature type="coiled-coil region" evidence="1">
    <location>
        <begin position="17"/>
        <end position="76"/>
    </location>
</feature>
<proteinExistence type="predicted"/>
<dbReference type="EMBL" id="JBFBVU010000001">
    <property type="protein sequence ID" value="MEV8465436.1"/>
    <property type="molecule type" value="Genomic_DNA"/>
</dbReference>
<organism evidence="2 3">
    <name type="scientific">Meridianimarinicoccus marinus</name>
    <dbReference type="NCBI Taxonomy" id="3231483"/>
    <lineage>
        <taxon>Bacteria</taxon>
        <taxon>Pseudomonadati</taxon>
        <taxon>Pseudomonadota</taxon>
        <taxon>Alphaproteobacteria</taxon>
        <taxon>Rhodobacterales</taxon>
        <taxon>Paracoccaceae</taxon>
        <taxon>Meridianimarinicoccus</taxon>
    </lineage>
</organism>
<protein>
    <submittedName>
        <fullName evidence="2">Uncharacterized protein</fullName>
    </submittedName>
</protein>
<dbReference type="Proteomes" id="UP001553161">
    <property type="component" value="Unassembled WGS sequence"/>
</dbReference>
<reference evidence="2 3" key="1">
    <citation type="submission" date="2024-07" db="EMBL/GenBank/DDBJ databases">
        <authorList>
            <person name="Kang M."/>
        </authorList>
    </citation>
    <scope>NUCLEOTIDE SEQUENCE [LARGE SCALE GENOMIC DNA]</scope>
    <source>
        <strain evidence="2 3">DFM31</strain>
    </source>
</reference>
<comment type="caution">
    <text evidence="2">The sequence shown here is derived from an EMBL/GenBank/DDBJ whole genome shotgun (WGS) entry which is preliminary data.</text>
</comment>
<dbReference type="RefSeq" id="WP_366190908.1">
    <property type="nucleotide sequence ID" value="NZ_JBFBVU010000001.1"/>
</dbReference>
<evidence type="ECO:0000313" key="2">
    <source>
        <dbReference type="EMBL" id="MEV8465436.1"/>
    </source>
</evidence>
<sequence length="113" mass="12066">MVMIIPETGENTAGHVRSAARKQLDRATGALDKLVDQLDDGEIGKIGEAGKLLRELKNALQSAIAERERLEKEQREQAGIVHDYALDFDAARLEIGRRLACLGAAGGAGGVSE</sequence>
<evidence type="ECO:0000256" key="1">
    <source>
        <dbReference type="SAM" id="Coils"/>
    </source>
</evidence>
<keyword evidence="3" id="KW-1185">Reference proteome</keyword>
<evidence type="ECO:0000313" key="3">
    <source>
        <dbReference type="Proteomes" id="UP001553161"/>
    </source>
</evidence>